<proteinExistence type="predicted"/>
<evidence type="ECO:0000259" key="5">
    <source>
        <dbReference type="PROSITE" id="PS50987"/>
    </source>
</evidence>
<dbReference type="InterPro" id="IPR036388">
    <property type="entry name" value="WH-like_DNA-bd_sf"/>
</dbReference>
<accession>A0A7Z0J8V2</accession>
<dbReference type="AlphaFoldDB" id="A0A7Z0J8V2"/>
<dbReference type="GO" id="GO:0003677">
    <property type="term" value="F:DNA binding"/>
    <property type="evidence" value="ECO:0007669"/>
    <property type="project" value="UniProtKB-KW"/>
</dbReference>
<dbReference type="SUPFAM" id="SSF46785">
    <property type="entry name" value="Winged helix' DNA-binding domain"/>
    <property type="match status" value="1"/>
</dbReference>
<gene>
    <name evidence="6" type="ORF">HNR10_000566</name>
</gene>
<reference evidence="6 7" key="1">
    <citation type="submission" date="2020-07" db="EMBL/GenBank/DDBJ databases">
        <title>Sequencing the genomes of 1000 actinobacteria strains.</title>
        <authorList>
            <person name="Klenk H.-P."/>
        </authorList>
    </citation>
    <scope>NUCLEOTIDE SEQUENCE [LARGE SCALE GENOMIC DNA]</scope>
    <source>
        <strain evidence="6 7">DSM 44442</strain>
    </source>
</reference>
<dbReference type="InterPro" id="IPR051011">
    <property type="entry name" value="Metal_resp_trans_reg"/>
</dbReference>
<dbReference type="InterPro" id="IPR001845">
    <property type="entry name" value="HTH_ArsR_DNA-bd_dom"/>
</dbReference>
<evidence type="ECO:0000256" key="1">
    <source>
        <dbReference type="ARBA" id="ARBA00023015"/>
    </source>
</evidence>
<dbReference type="RefSeq" id="WP_246406021.1">
    <property type="nucleotide sequence ID" value="NZ_JACCFS010000001.1"/>
</dbReference>
<dbReference type="PANTHER" id="PTHR43132">
    <property type="entry name" value="ARSENICAL RESISTANCE OPERON REPRESSOR ARSR-RELATED"/>
    <property type="match status" value="1"/>
</dbReference>
<dbReference type="Gene3D" id="1.10.10.10">
    <property type="entry name" value="Winged helix-like DNA-binding domain superfamily/Winged helix DNA-binding domain"/>
    <property type="match status" value="1"/>
</dbReference>
<keyword evidence="2 6" id="KW-0238">DNA-binding</keyword>
<feature type="domain" description="HTH arsR-type" evidence="5">
    <location>
        <begin position="12"/>
        <end position="106"/>
    </location>
</feature>
<dbReference type="InterPro" id="IPR011991">
    <property type="entry name" value="ArsR-like_HTH"/>
</dbReference>
<dbReference type="PANTHER" id="PTHR43132:SF8">
    <property type="entry name" value="HTH-TYPE TRANSCRIPTIONAL REGULATOR KMTR"/>
    <property type="match status" value="1"/>
</dbReference>
<evidence type="ECO:0000256" key="3">
    <source>
        <dbReference type="ARBA" id="ARBA00023163"/>
    </source>
</evidence>
<evidence type="ECO:0000313" key="6">
    <source>
        <dbReference type="EMBL" id="NYJ32685.1"/>
    </source>
</evidence>
<dbReference type="GO" id="GO:0003700">
    <property type="term" value="F:DNA-binding transcription factor activity"/>
    <property type="evidence" value="ECO:0007669"/>
    <property type="project" value="InterPro"/>
</dbReference>
<dbReference type="Pfam" id="PF01022">
    <property type="entry name" value="HTH_5"/>
    <property type="match status" value="1"/>
</dbReference>
<evidence type="ECO:0000256" key="4">
    <source>
        <dbReference type="SAM" id="MobiDB-lite"/>
    </source>
</evidence>
<feature type="compositionally biased region" description="Low complexity" evidence="4">
    <location>
        <begin position="117"/>
        <end position="132"/>
    </location>
</feature>
<dbReference type="Proteomes" id="UP000572051">
    <property type="component" value="Unassembled WGS sequence"/>
</dbReference>
<dbReference type="SMART" id="SM00418">
    <property type="entry name" value="HTH_ARSR"/>
    <property type="match status" value="1"/>
</dbReference>
<dbReference type="PRINTS" id="PR00778">
    <property type="entry name" value="HTHARSR"/>
</dbReference>
<feature type="compositionally biased region" description="Acidic residues" evidence="4">
    <location>
        <begin position="149"/>
        <end position="159"/>
    </location>
</feature>
<evidence type="ECO:0000313" key="7">
    <source>
        <dbReference type="Proteomes" id="UP000572051"/>
    </source>
</evidence>
<dbReference type="NCBIfam" id="NF033788">
    <property type="entry name" value="HTH_metalloreg"/>
    <property type="match status" value="1"/>
</dbReference>
<sequence length="159" mass="16721">MNADTKRCGLDENSPYVEYAVEILTLLADATRVRIILALRGGELSVNELAERLDKPGPSVSQHLAKLRLGRVVASRREGNRMYYSLANEHARQLVADAVYQAEHALEVEPAHHRARVAPTGGAVPGATGRAAEGATPGATGRAASGDAAEGDAAEGDAR</sequence>
<keyword evidence="3" id="KW-0804">Transcription</keyword>
<dbReference type="InterPro" id="IPR036390">
    <property type="entry name" value="WH_DNA-bd_sf"/>
</dbReference>
<keyword evidence="1" id="KW-0805">Transcription regulation</keyword>
<protein>
    <submittedName>
        <fullName evidence="6">DNA-binding transcriptional ArsR family regulator</fullName>
    </submittedName>
</protein>
<keyword evidence="7" id="KW-1185">Reference proteome</keyword>
<dbReference type="CDD" id="cd00090">
    <property type="entry name" value="HTH_ARSR"/>
    <property type="match status" value="1"/>
</dbReference>
<feature type="region of interest" description="Disordered" evidence="4">
    <location>
        <begin position="111"/>
        <end position="159"/>
    </location>
</feature>
<evidence type="ECO:0000256" key="2">
    <source>
        <dbReference type="ARBA" id="ARBA00023125"/>
    </source>
</evidence>
<comment type="caution">
    <text evidence="6">The sequence shown here is derived from an EMBL/GenBank/DDBJ whole genome shotgun (WGS) entry which is preliminary data.</text>
</comment>
<organism evidence="6 7">
    <name type="scientific">Nocardiopsis aegyptia</name>
    <dbReference type="NCBI Taxonomy" id="220378"/>
    <lineage>
        <taxon>Bacteria</taxon>
        <taxon>Bacillati</taxon>
        <taxon>Actinomycetota</taxon>
        <taxon>Actinomycetes</taxon>
        <taxon>Streptosporangiales</taxon>
        <taxon>Nocardiopsidaceae</taxon>
        <taxon>Nocardiopsis</taxon>
    </lineage>
</organism>
<dbReference type="EMBL" id="JACCFS010000001">
    <property type="protein sequence ID" value="NYJ32685.1"/>
    <property type="molecule type" value="Genomic_DNA"/>
</dbReference>
<dbReference type="PROSITE" id="PS50987">
    <property type="entry name" value="HTH_ARSR_2"/>
    <property type="match status" value="1"/>
</dbReference>
<name>A0A7Z0J8V2_9ACTN</name>